<keyword evidence="2" id="KW-1185">Reference proteome</keyword>
<dbReference type="STRING" id="1246637.MTBBW1_1640013"/>
<organism evidence="1 2">
    <name type="scientific">Desulfamplus magnetovallimortis</name>
    <dbReference type="NCBI Taxonomy" id="1246637"/>
    <lineage>
        <taxon>Bacteria</taxon>
        <taxon>Pseudomonadati</taxon>
        <taxon>Thermodesulfobacteriota</taxon>
        <taxon>Desulfobacteria</taxon>
        <taxon>Desulfobacterales</taxon>
        <taxon>Desulfobacteraceae</taxon>
        <taxon>Desulfamplus</taxon>
    </lineage>
</organism>
<proteinExistence type="predicted"/>
<sequence>MLPLFGNGGCSISYNKQFMIPFNGKATLNCLYGNSLVHSNSLQKDTMQIIVACSVDHTQF</sequence>
<accession>A0A1W1H9C1</accession>
<gene>
    <name evidence="1" type="ORF">MTBBW1_1640013</name>
</gene>
<dbReference type="Proteomes" id="UP000191931">
    <property type="component" value="Unassembled WGS sequence"/>
</dbReference>
<dbReference type="AlphaFoldDB" id="A0A1W1H9C1"/>
<protein>
    <submittedName>
        <fullName evidence="1">Uncharacterized protein</fullName>
    </submittedName>
</protein>
<evidence type="ECO:0000313" key="2">
    <source>
        <dbReference type="Proteomes" id="UP000191931"/>
    </source>
</evidence>
<evidence type="ECO:0000313" key="1">
    <source>
        <dbReference type="EMBL" id="SLM28958.1"/>
    </source>
</evidence>
<reference evidence="1 2" key="1">
    <citation type="submission" date="2017-03" db="EMBL/GenBank/DDBJ databases">
        <authorList>
            <person name="Afonso C.L."/>
            <person name="Miller P.J."/>
            <person name="Scott M.A."/>
            <person name="Spackman E."/>
            <person name="Goraichik I."/>
            <person name="Dimitrov K.M."/>
            <person name="Suarez D.L."/>
            <person name="Swayne D.E."/>
        </authorList>
    </citation>
    <scope>NUCLEOTIDE SEQUENCE [LARGE SCALE GENOMIC DNA]</scope>
    <source>
        <strain evidence="1">PRJEB14757</strain>
    </source>
</reference>
<name>A0A1W1H9C1_9BACT</name>
<dbReference type="EMBL" id="FWEV01000073">
    <property type="protein sequence ID" value="SLM28958.1"/>
    <property type="molecule type" value="Genomic_DNA"/>
</dbReference>